<dbReference type="OrthoDB" id="3357461at2"/>
<dbReference type="GO" id="GO:0004673">
    <property type="term" value="F:protein histidine kinase activity"/>
    <property type="evidence" value="ECO:0007669"/>
    <property type="project" value="UniProtKB-EC"/>
</dbReference>
<keyword evidence="5" id="KW-0418">Kinase</keyword>
<feature type="transmembrane region" description="Helical" evidence="7">
    <location>
        <begin position="6"/>
        <end position="28"/>
    </location>
</feature>
<proteinExistence type="predicted"/>
<sequence length="447" mass="48126">MLDVRQSLAALILGASLLLLLGMMLFLYRSRQAARRGLTAARRDAERATRFAENAAAHARRLEEETRHLAEVRLPAAVDLLARSRTMSRQHGLLHPELEGTGAAVHHEAVVGLLGEAVRLTHARVSASAKATVSAAASLMQGLANQQYEQTHALAQRFGDDTDVLEQVLRVQHANAQLLRRCQGLAMLGGTWPGQLNEDTLLYDVVRGAMSRIEGHERVQVQFDQGRRMLRGQYVEPLVAALAELLANALALSHPGTQVRVNFENVHNGIVITIDDAGIGLNPHQRGEYNAILSGRTPVDLSTMGNPPRFGLPLVGVICARYGFQATLDRSPYQGVRAVLGIPTNHLAPPAHPGRPGPEPAPLPPHQEAPAPASPSAHVPEAASAPGAADEGGLPQRRRLRQITSLNEIPNVAPPPLDPQTAASRIAQWWSGTSEGRTPTPEEGHHP</sequence>
<dbReference type="InterPro" id="IPR036890">
    <property type="entry name" value="HATPase_C_sf"/>
</dbReference>
<organism evidence="8 9">
    <name type="scientific">Streptomyces xinghaiensis</name>
    <dbReference type="NCBI Taxonomy" id="1038928"/>
    <lineage>
        <taxon>Bacteria</taxon>
        <taxon>Bacillati</taxon>
        <taxon>Actinomycetota</taxon>
        <taxon>Actinomycetes</taxon>
        <taxon>Kitasatosporales</taxon>
        <taxon>Streptomycetaceae</taxon>
        <taxon>Streptomyces</taxon>
    </lineage>
</organism>
<evidence type="ECO:0000313" key="9">
    <source>
        <dbReference type="Proteomes" id="UP000028058"/>
    </source>
</evidence>
<feature type="compositionally biased region" description="Low complexity" evidence="6">
    <location>
        <begin position="368"/>
        <end position="386"/>
    </location>
</feature>
<comment type="catalytic activity">
    <reaction evidence="1">
        <text>ATP + protein L-histidine = ADP + protein N-phospho-L-histidine.</text>
        <dbReference type="EC" id="2.7.13.3"/>
    </reaction>
</comment>
<dbReference type="RefSeq" id="WP_050363378.1">
    <property type="nucleotide sequence ID" value="NZ_CP134822.1"/>
</dbReference>
<comment type="caution">
    <text evidence="8">The sequence shown here is derived from an EMBL/GenBank/DDBJ whole genome shotgun (WGS) entry which is preliminary data.</text>
</comment>
<dbReference type="GO" id="GO:0005886">
    <property type="term" value="C:plasma membrane"/>
    <property type="evidence" value="ECO:0007669"/>
    <property type="project" value="TreeGrafter"/>
</dbReference>
<gene>
    <name evidence="8" type="ORF">SFRA_026095</name>
</gene>
<evidence type="ECO:0000256" key="5">
    <source>
        <dbReference type="ARBA" id="ARBA00022777"/>
    </source>
</evidence>
<dbReference type="EC" id="2.7.13.3" evidence="2"/>
<keyword evidence="4" id="KW-0808">Transferase</keyword>
<dbReference type="EMBL" id="JNAD02000015">
    <property type="protein sequence ID" value="RKM91925.1"/>
    <property type="molecule type" value="Genomic_DNA"/>
</dbReference>
<keyword evidence="9" id="KW-1185">Reference proteome</keyword>
<accession>A0A3M8F812</accession>
<keyword evidence="7" id="KW-0472">Membrane</keyword>
<evidence type="ECO:0000256" key="1">
    <source>
        <dbReference type="ARBA" id="ARBA00000085"/>
    </source>
</evidence>
<feature type="region of interest" description="Disordered" evidence="6">
    <location>
        <begin position="344"/>
        <end position="447"/>
    </location>
</feature>
<evidence type="ECO:0000256" key="6">
    <source>
        <dbReference type="SAM" id="MobiDB-lite"/>
    </source>
</evidence>
<evidence type="ECO:0000256" key="3">
    <source>
        <dbReference type="ARBA" id="ARBA00022553"/>
    </source>
</evidence>
<name>A0A3M8F812_9ACTN</name>
<dbReference type="PANTHER" id="PTHR45436:SF5">
    <property type="entry name" value="SENSOR HISTIDINE KINASE TRCS"/>
    <property type="match status" value="1"/>
</dbReference>
<evidence type="ECO:0000256" key="4">
    <source>
        <dbReference type="ARBA" id="ARBA00022679"/>
    </source>
</evidence>
<feature type="compositionally biased region" description="Pro residues" evidence="6">
    <location>
        <begin position="350"/>
        <end position="367"/>
    </location>
</feature>
<keyword evidence="8" id="KW-0067">ATP-binding</keyword>
<dbReference type="Gene3D" id="3.30.565.10">
    <property type="entry name" value="Histidine kinase-like ATPase, C-terminal domain"/>
    <property type="match status" value="1"/>
</dbReference>
<dbReference type="InterPro" id="IPR050428">
    <property type="entry name" value="TCS_sensor_his_kinase"/>
</dbReference>
<reference evidence="8 9" key="1">
    <citation type="journal article" date="2014" name="Genome Announc.">
        <title>Draft Genome Sequence of Streptomyces fradiae ATCC 19609, a Strain Highly Sensitive to Antibiotics.</title>
        <authorList>
            <person name="Bekker O.B."/>
            <person name="Klimina K.M."/>
            <person name="Vatlin A.A."/>
            <person name="Zakharevich N.V."/>
            <person name="Kasianov A.S."/>
            <person name="Danilenko V.N."/>
        </authorList>
    </citation>
    <scope>NUCLEOTIDE SEQUENCE [LARGE SCALE GENOMIC DNA]</scope>
    <source>
        <strain evidence="8 9">ATCC 19609</strain>
    </source>
</reference>
<keyword evidence="7" id="KW-0812">Transmembrane</keyword>
<dbReference type="GO" id="GO:0005524">
    <property type="term" value="F:ATP binding"/>
    <property type="evidence" value="ECO:0007669"/>
    <property type="project" value="UniProtKB-KW"/>
</dbReference>
<dbReference type="Proteomes" id="UP000028058">
    <property type="component" value="Unassembled WGS sequence"/>
</dbReference>
<evidence type="ECO:0000256" key="2">
    <source>
        <dbReference type="ARBA" id="ARBA00012438"/>
    </source>
</evidence>
<protein>
    <recommendedName>
        <fullName evidence="2">histidine kinase</fullName>
        <ecNumber evidence="2">2.7.13.3</ecNumber>
    </recommendedName>
</protein>
<keyword evidence="8" id="KW-0547">Nucleotide-binding</keyword>
<dbReference type="SUPFAM" id="SSF55874">
    <property type="entry name" value="ATPase domain of HSP90 chaperone/DNA topoisomerase II/histidine kinase"/>
    <property type="match status" value="1"/>
</dbReference>
<keyword evidence="7" id="KW-1133">Transmembrane helix</keyword>
<dbReference type="AlphaFoldDB" id="A0A3M8F812"/>
<evidence type="ECO:0000313" key="8">
    <source>
        <dbReference type="EMBL" id="RKM91925.1"/>
    </source>
</evidence>
<dbReference type="PANTHER" id="PTHR45436">
    <property type="entry name" value="SENSOR HISTIDINE KINASE YKOH"/>
    <property type="match status" value="1"/>
</dbReference>
<keyword evidence="3" id="KW-0597">Phosphoprotein</keyword>
<dbReference type="GO" id="GO:0000160">
    <property type="term" value="P:phosphorelay signal transduction system"/>
    <property type="evidence" value="ECO:0007669"/>
    <property type="project" value="TreeGrafter"/>
</dbReference>
<evidence type="ECO:0000256" key="7">
    <source>
        <dbReference type="SAM" id="Phobius"/>
    </source>
</evidence>